<proteinExistence type="predicted"/>
<dbReference type="SUPFAM" id="SSF53335">
    <property type="entry name" value="S-adenosyl-L-methionine-dependent methyltransferases"/>
    <property type="match status" value="1"/>
</dbReference>
<sequence length="111" mass="12772">MLLGEPFWKEQPPPEAYEALGCEPGEFTSLVGTMDRFEAAGMQLVEMVIADENSWDRYIGAQWWTLAEWLETHPGDEDAPLVRHFLDHARRGHLEYGRRCLGWGLFVLRPA</sequence>
<keyword evidence="2" id="KW-1185">Reference proteome</keyword>
<evidence type="ECO:0000313" key="2">
    <source>
        <dbReference type="Proteomes" id="UP001431429"/>
    </source>
</evidence>
<evidence type="ECO:0008006" key="3">
    <source>
        <dbReference type="Google" id="ProtNLM"/>
    </source>
</evidence>
<dbReference type="RefSeq" id="WP_250918320.1">
    <property type="nucleotide sequence ID" value="NZ_JAMQAW010000006.1"/>
</dbReference>
<reference evidence="1" key="1">
    <citation type="submission" date="2022-06" db="EMBL/GenBank/DDBJ databases">
        <title>Genome public.</title>
        <authorList>
            <person name="Sun Q."/>
        </authorList>
    </citation>
    <scope>NUCLEOTIDE SEQUENCE</scope>
    <source>
        <strain evidence="1">CWNU-1</strain>
    </source>
</reference>
<dbReference type="InterPro" id="IPR029063">
    <property type="entry name" value="SAM-dependent_MTases_sf"/>
</dbReference>
<protein>
    <recommendedName>
        <fullName evidence="3">Methyltransferase</fullName>
    </recommendedName>
</protein>
<accession>A0ABT0UI28</accession>
<evidence type="ECO:0000313" key="1">
    <source>
        <dbReference type="EMBL" id="MCM2387976.1"/>
    </source>
</evidence>
<dbReference type="Proteomes" id="UP001431429">
    <property type="component" value="Unassembled WGS sequence"/>
</dbReference>
<dbReference type="Gene3D" id="3.40.50.150">
    <property type="entry name" value="Vaccinia Virus protein VP39"/>
    <property type="match status" value="1"/>
</dbReference>
<name>A0ABT0UI28_9ACTN</name>
<dbReference type="EMBL" id="JAMQAW010000006">
    <property type="protein sequence ID" value="MCM2387976.1"/>
    <property type="molecule type" value="Genomic_DNA"/>
</dbReference>
<organism evidence="1 2">
    <name type="scientific">Streptomyces albipurpureus</name>
    <dbReference type="NCBI Taxonomy" id="2897419"/>
    <lineage>
        <taxon>Bacteria</taxon>
        <taxon>Bacillati</taxon>
        <taxon>Actinomycetota</taxon>
        <taxon>Actinomycetes</taxon>
        <taxon>Kitasatosporales</taxon>
        <taxon>Streptomycetaceae</taxon>
        <taxon>Streptomyces</taxon>
    </lineage>
</organism>
<comment type="caution">
    <text evidence="1">The sequence shown here is derived from an EMBL/GenBank/DDBJ whole genome shotgun (WGS) entry which is preliminary data.</text>
</comment>
<gene>
    <name evidence="1" type="ORF">NBG84_06540</name>
</gene>